<comment type="function">
    <text evidence="2">Plant non-specific lipid-transfer proteins transfer phospholipids as well as galactolipids across membranes. May play a role in wax or cutin deposition in the cell walls of expanding epidermal cells and certain secretory tissues.</text>
</comment>
<dbReference type="PRINTS" id="PR00382">
    <property type="entry name" value="LIPIDTRNSFER"/>
</dbReference>
<evidence type="ECO:0000259" key="4">
    <source>
        <dbReference type="SMART" id="SM00499"/>
    </source>
</evidence>
<evidence type="ECO:0000256" key="3">
    <source>
        <dbReference type="SAM" id="SignalP"/>
    </source>
</evidence>
<dbReference type="CDD" id="cd01960">
    <property type="entry name" value="nsLTP1"/>
    <property type="match status" value="1"/>
</dbReference>
<dbReference type="AlphaFoldDB" id="A0A1R3H086"/>
<dbReference type="InterPro" id="IPR036312">
    <property type="entry name" value="Bifun_inhib/LTP/seed_sf"/>
</dbReference>
<dbReference type="PANTHER" id="PTHR33076">
    <property type="entry name" value="NON-SPECIFIC LIPID-TRANSFER PROTEIN 2-RELATED"/>
    <property type="match status" value="1"/>
</dbReference>
<name>A0A1R3H086_COCAP</name>
<dbReference type="GO" id="GO:0006869">
    <property type="term" value="P:lipid transport"/>
    <property type="evidence" value="ECO:0007669"/>
    <property type="project" value="InterPro"/>
</dbReference>
<dbReference type="Gramene" id="OMO63778">
    <property type="protein sequence ID" value="OMO63778"/>
    <property type="gene ID" value="CCACVL1_22276"/>
</dbReference>
<feature type="domain" description="Bifunctional inhibitor/plant lipid transfer protein/seed storage helical" evidence="4">
    <location>
        <begin position="29"/>
        <end position="114"/>
    </location>
</feature>
<evidence type="ECO:0000313" key="5">
    <source>
        <dbReference type="EMBL" id="OMO63778.1"/>
    </source>
</evidence>
<keyword evidence="2" id="KW-0813">Transport</keyword>
<dbReference type="PROSITE" id="PS00597">
    <property type="entry name" value="PLANT_LTP"/>
    <property type="match status" value="1"/>
</dbReference>
<comment type="similarity">
    <text evidence="1 2">Belongs to the plant LTP family.</text>
</comment>
<dbReference type="InterPro" id="IPR016140">
    <property type="entry name" value="Bifunc_inhib/LTP/seed_store"/>
</dbReference>
<keyword evidence="2" id="KW-0446">Lipid-binding</keyword>
<evidence type="ECO:0000313" key="6">
    <source>
        <dbReference type="Proteomes" id="UP000188268"/>
    </source>
</evidence>
<sequence>MKGVVISILVMVAMVQFMAKPGVEATVNCQQVTSALAPCLTYLTTGAGAPPPLCCTGLGNLQKMAQSVADKQAACNCAKDAASRVPNIKEDAAASLPAKCNIQVNFPISKNTNCQDIH</sequence>
<dbReference type="Pfam" id="PF00234">
    <property type="entry name" value="Tryp_alpha_amyl"/>
    <property type="match status" value="1"/>
</dbReference>
<accession>A0A1R3H086</accession>
<dbReference type="OMA" id="TICKIHI"/>
<feature type="signal peptide" evidence="3">
    <location>
        <begin position="1"/>
        <end position="25"/>
    </location>
</feature>
<protein>
    <recommendedName>
        <fullName evidence="2">Non-specific lipid-transfer protein</fullName>
    </recommendedName>
</protein>
<dbReference type="Gene3D" id="1.10.110.10">
    <property type="entry name" value="Plant lipid-transfer and hydrophobic proteins"/>
    <property type="match status" value="1"/>
</dbReference>
<dbReference type="OrthoDB" id="649864at2759"/>
<keyword evidence="6" id="KW-1185">Reference proteome</keyword>
<organism evidence="5 6">
    <name type="scientific">Corchorus capsularis</name>
    <name type="common">Jute</name>
    <dbReference type="NCBI Taxonomy" id="210143"/>
    <lineage>
        <taxon>Eukaryota</taxon>
        <taxon>Viridiplantae</taxon>
        <taxon>Streptophyta</taxon>
        <taxon>Embryophyta</taxon>
        <taxon>Tracheophyta</taxon>
        <taxon>Spermatophyta</taxon>
        <taxon>Magnoliopsida</taxon>
        <taxon>eudicotyledons</taxon>
        <taxon>Gunneridae</taxon>
        <taxon>Pentapetalae</taxon>
        <taxon>rosids</taxon>
        <taxon>malvids</taxon>
        <taxon>Malvales</taxon>
        <taxon>Malvaceae</taxon>
        <taxon>Grewioideae</taxon>
        <taxon>Apeibeae</taxon>
        <taxon>Corchorus</taxon>
    </lineage>
</organism>
<gene>
    <name evidence="5" type="ORF">CCACVL1_22276</name>
</gene>
<dbReference type="SMART" id="SM00499">
    <property type="entry name" value="AAI"/>
    <property type="match status" value="1"/>
</dbReference>
<dbReference type="InterPro" id="IPR000528">
    <property type="entry name" value="Plant_nsLTP"/>
</dbReference>
<keyword evidence="3" id="KW-0732">Signal</keyword>
<evidence type="ECO:0000256" key="2">
    <source>
        <dbReference type="RuleBase" id="RU000628"/>
    </source>
</evidence>
<feature type="chain" id="PRO_5013249574" description="Non-specific lipid-transfer protein" evidence="3">
    <location>
        <begin position="26"/>
        <end position="118"/>
    </location>
</feature>
<comment type="caution">
    <text evidence="5">The sequence shown here is derived from an EMBL/GenBank/DDBJ whole genome shotgun (WGS) entry which is preliminary data.</text>
</comment>
<reference evidence="5 6" key="1">
    <citation type="submission" date="2013-09" db="EMBL/GenBank/DDBJ databases">
        <title>Corchorus capsularis genome sequencing.</title>
        <authorList>
            <person name="Alam M."/>
            <person name="Haque M.S."/>
            <person name="Islam M.S."/>
            <person name="Emdad E.M."/>
            <person name="Islam M.M."/>
            <person name="Ahmed B."/>
            <person name="Halim A."/>
            <person name="Hossen Q.M.M."/>
            <person name="Hossain M.Z."/>
            <person name="Ahmed R."/>
            <person name="Khan M.M."/>
            <person name="Islam R."/>
            <person name="Rashid M.M."/>
            <person name="Khan S.A."/>
            <person name="Rahman M.S."/>
            <person name="Alam M."/>
        </authorList>
    </citation>
    <scope>NUCLEOTIDE SEQUENCE [LARGE SCALE GENOMIC DNA]</scope>
    <source>
        <strain evidence="6">cv. CVL-1</strain>
        <tissue evidence="5">Whole seedling</tissue>
    </source>
</reference>
<dbReference type="Proteomes" id="UP000188268">
    <property type="component" value="Unassembled WGS sequence"/>
</dbReference>
<proteinExistence type="inferred from homology"/>
<dbReference type="STRING" id="210143.A0A1R3H086"/>
<dbReference type="GO" id="GO:0008289">
    <property type="term" value="F:lipid binding"/>
    <property type="evidence" value="ECO:0007669"/>
    <property type="project" value="UniProtKB-KW"/>
</dbReference>
<dbReference type="SUPFAM" id="SSF47699">
    <property type="entry name" value="Bifunctional inhibitor/lipid-transfer protein/seed storage 2S albumin"/>
    <property type="match status" value="1"/>
</dbReference>
<evidence type="ECO:0000256" key="1">
    <source>
        <dbReference type="ARBA" id="ARBA00009748"/>
    </source>
</evidence>
<dbReference type="EMBL" id="AWWV01012873">
    <property type="protein sequence ID" value="OMO63778.1"/>
    <property type="molecule type" value="Genomic_DNA"/>
</dbReference>